<reference evidence="7 8" key="1">
    <citation type="submission" date="2019-10" db="EMBL/GenBank/DDBJ databases">
        <authorList>
            <person name="Palmer J.M."/>
        </authorList>
    </citation>
    <scope>NUCLEOTIDE SEQUENCE [LARGE SCALE GENOMIC DNA]</scope>
    <source>
        <strain evidence="7 8">TWF694</strain>
    </source>
</reference>
<keyword evidence="4" id="KW-0560">Oxidoreductase</keyword>
<protein>
    <submittedName>
        <fullName evidence="7">3-keto-steroid reductase</fullName>
    </submittedName>
</protein>
<dbReference type="PANTHER" id="PTHR43647">
    <property type="entry name" value="DEHYDROGENASE"/>
    <property type="match status" value="1"/>
</dbReference>
<evidence type="ECO:0000256" key="5">
    <source>
        <dbReference type="ARBA" id="ARBA00023098"/>
    </source>
</evidence>
<keyword evidence="8" id="KW-1185">Reference proteome</keyword>
<accession>A0AAV9XGS7</accession>
<dbReference type="SUPFAM" id="SSF51735">
    <property type="entry name" value="NAD(P)-binding Rossmann-fold domains"/>
    <property type="match status" value="1"/>
</dbReference>
<dbReference type="InterPro" id="IPR051593">
    <property type="entry name" value="Ergosterol_Biosynth_ERG27"/>
</dbReference>
<comment type="similarity">
    <text evidence="6">Belongs to the short-chain dehydrogenases/reductases (SDR) family. ERG27 subfamily.</text>
</comment>
<keyword evidence="5" id="KW-0443">Lipid metabolism</keyword>
<evidence type="ECO:0000256" key="3">
    <source>
        <dbReference type="ARBA" id="ARBA00022955"/>
    </source>
</evidence>
<dbReference type="Proteomes" id="UP001365542">
    <property type="component" value="Unassembled WGS sequence"/>
</dbReference>
<dbReference type="EMBL" id="JAVHJO010000004">
    <property type="protein sequence ID" value="KAK6541298.1"/>
    <property type="molecule type" value="Genomic_DNA"/>
</dbReference>
<evidence type="ECO:0000256" key="6">
    <source>
        <dbReference type="ARBA" id="ARBA00023593"/>
    </source>
</evidence>
<dbReference type="GO" id="GO:0005811">
    <property type="term" value="C:lipid droplet"/>
    <property type="evidence" value="ECO:0007669"/>
    <property type="project" value="TreeGrafter"/>
</dbReference>
<proteinExistence type="inferred from homology"/>
<keyword evidence="2" id="KW-0521">NADP</keyword>
<evidence type="ECO:0000256" key="1">
    <source>
        <dbReference type="ARBA" id="ARBA00022516"/>
    </source>
</evidence>
<evidence type="ECO:0000313" key="8">
    <source>
        <dbReference type="Proteomes" id="UP001365542"/>
    </source>
</evidence>
<dbReference type="InterPro" id="IPR036291">
    <property type="entry name" value="NAD(P)-bd_dom_sf"/>
</dbReference>
<name>A0AAV9XGS7_9PEZI</name>
<sequence>MDPPIVTLVTGANSGLGYAIACRVILEFFDQCTSNHRLVVCLTTRSHEKARTAIANLTTFLTSRLSKDAFHRVQLDHIIIDLSSMVSVMSAATELQNRYPRIHHVFCNAAVIPFTRIDWLKAIRQFATGFVDAMTVPRYKVQNIGWLTDSHQALLRPQSPSTKKSTLSELGAAFTANVFGHYFLLHEIMQTLHSPMSSQDEPSRIIWIGSIESDPLTFNIEDVQGIKSTKPYESSKTLTDILVLGSQLPETEKYFRSYTTPPQDRAPNFQLQKTKPPVFLIAHPGIISTEIVALPWWQSRAKIIGFLFCKFLGSPWHCIDPFIGANAPVWLALSPHLEMVKGFKWGSGCNWKNGEFVLETRVDADVTSHASRLWGQMEDLRILWKSLLVPQP</sequence>
<organism evidence="7 8">
    <name type="scientific">Orbilia ellipsospora</name>
    <dbReference type="NCBI Taxonomy" id="2528407"/>
    <lineage>
        <taxon>Eukaryota</taxon>
        <taxon>Fungi</taxon>
        <taxon>Dikarya</taxon>
        <taxon>Ascomycota</taxon>
        <taxon>Pezizomycotina</taxon>
        <taxon>Orbiliomycetes</taxon>
        <taxon>Orbiliales</taxon>
        <taxon>Orbiliaceae</taxon>
        <taxon>Orbilia</taxon>
    </lineage>
</organism>
<keyword evidence="3" id="KW-0752">Steroid biosynthesis</keyword>
<gene>
    <name evidence="7" type="primary">ERG27_1</name>
    <name evidence="7" type="ORF">TWF694_008653</name>
</gene>
<comment type="caution">
    <text evidence="7">The sequence shown here is derived from an EMBL/GenBank/DDBJ whole genome shotgun (WGS) entry which is preliminary data.</text>
</comment>
<dbReference type="Gene3D" id="3.40.50.720">
    <property type="entry name" value="NAD(P)-binding Rossmann-like Domain"/>
    <property type="match status" value="1"/>
</dbReference>
<dbReference type="GO" id="GO:0000253">
    <property type="term" value="F:3-beta-hydroxysteroid 3-dehydrogenase (NADP+) activity"/>
    <property type="evidence" value="ECO:0007669"/>
    <property type="project" value="TreeGrafter"/>
</dbReference>
<dbReference type="AlphaFoldDB" id="A0AAV9XGS7"/>
<dbReference type="GO" id="GO:0005741">
    <property type="term" value="C:mitochondrial outer membrane"/>
    <property type="evidence" value="ECO:0007669"/>
    <property type="project" value="TreeGrafter"/>
</dbReference>
<evidence type="ECO:0000313" key="7">
    <source>
        <dbReference type="EMBL" id="KAK6541298.1"/>
    </source>
</evidence>
<dbReference type="GO" id="GO:0005789">
    <property type="term" value="C:endoplasmic reticulum membrane"/>
    <property type="evidence" value="ECO:0007669"/>
    <property type="project" value="TreeGrafter"/>
</dbReference>
<dbReference type="PANTHER" id="PTHR43647:SF1">
    <property type="entry name" value="3-KETO-STEROID REDUCTASE ERG27"/>
    <property type="match status" value="1"/>
</dbReference>
<dbReference type="GO" id="GO:0006696">
    <property type="term" value="P:ergosterol biosynthetic process"/>
    <property type="evidence" value="ECO:0007669"/>
    <property type="project" value="TreeGrafter"/>
</dbReference>
<evidence type="ECO:0000256" key="4">
    <source>
        <dbReference type="ARBA" id="ARBA00023002"/>
    </source>
</evidence>
<evidence type="ECO:0000256" key="2">
    <source>
        <dbReference type="ARBA" id="ARBA00022857"/>
    </source>
</evidence>
<keyword evidence="1" id="KW-0444">Lipid biosynthesis</keyword>